<keyword evidence="3" id="KW-1185">Reference proteome</keyword>
<comment type="caution">
    <text evidence="2">The sequence shown here is derived from an EMBL/GenBank/DDBJ whole genome shotgun (WGS) entry which is preliminary data.</text>
</comment>
<reference evidence="2 3" key="1">
    <citation type="journal article" date="2020" name="Genomics">
        <title>Complete, high-quality genomes from long-read metagenomic sequencing of two wolf lichen thalli reveals enigmatic genome architecture.</title>
        <authorList>
            <person name="McKenzie S.K."/>
            <person name="Walston R.F."/>
            <person name="Allen J.L."/>
        </authorList>
    </citation>
    <scope>NUCLEOTIDE SEQUENCE [LARGE SCALE GENOMIC DNA]</scope>
    <source>
        <strain evidence="2">WasteWater1</strain>
    </source>
</reference>
<accession>A0A8H6CAR0</accession>
<feature type="domain" description="F-box" evidence="1">
    <location>
        <begin position="17"/>
        <end position="73"/>
    </location>
</feature>
<proteinExistence type="predicted"/>
<evidence type="ECO:0000313" key="3">
    <source>
        <dbReference type="Proteomes" id="UP000593566"/>
    </source>
</evidence>
<evidence type="ECO:0000313" key="2">
    <source>
        <dbReference type="EMBL" id="KAF6219731.1"/>
    </source>
</evidence>
<dbReference type="InterPro" id="IPR036047">
    <property type="entry name" value="F-box-like_dom_sf"/>
</dbReference>
<dbReference type="Gene3D" id="1.20.1280.50">
    <property type="match status" value="1"/>
</dbReference>
<gene>
    <name evidence="2" type="ORF">HO133_003556</name>
</gene>
<sequence>MATTAIVPHSPRMASTAFPLNRLPIEIIHMVFEQLTRGYQQRDIARLRLVCKRFADIGNYHLLSEVHLFFKSSQFEQLRQISEHPTISKKVNTLFYEADTMEGYGSMQVWKENICVPGWYKNLSPGDLHPPPPTASEREQRAYKRDLKKTMHGPKFTHSDRLLTRAYDIFQGYLADQESIRAQDYNVKMLKDAMIKMPNLKTIEMSTECCLNSGRSTRMEQAFKDGLSAPYGDRSTAEGCGVGQLRSLLLAADVAGLELETLSAGNLDWRFFMDPSKQNLEALSADNMDNVDWSLFMDSSKQNPEVLRKMQRTVRSLRTLKLYISTSSEYDYDMYFDDLSHVMVPECAKYLHETSHLKDFITASPDLERLDINFDCDDPYPPASLCDSVGTFKWHALRVAAFAYISADEDCLVQFFARHASTLRKIRLDTILLTTGSWAPLIQRARKVLKLEKAVLSGKLRSNDPEESYYFDLPAGLNGGKRAKIEVAVEEYLVKGGAAPLLDLNALAEEHYRAYVYPDEDAWEYVDTESDEAIMDRF</sequence>
<dbReference type="SUPFAM" id="SSF81383">
    <property type="entry name" value="F-box domain"/>
    <property type="match status" value="1"/>
</dbReference>
<name>A0A8H6CAR0_9LECA</name>
<dbReference type="AlphaFoldDB" id="A0A8H6CAR0"/>
<dbReference type="RefSeq" id="XP_037149166.1">
    <property type="nucleotide sequence ID" value="XM_037294478.1"/>
</dbReference>
<protein>
    <recommendedName>
        <fullName evidence="1">F-box domain-containing protein</fullName>
    </recommendedName>
</protein>
<dbReference type="InterPro" id="IPR001810">
    <property type="entry name" value="F-box_dom"/>
</dbReference>
<dbReference type="GeneID" id="59331967"/>
<dbReference type="Proteomes" id="UP000593566">
    <property type="component" value="Unassembled WGS sequence"/>
</dbReference>
<dbReference type="PROSITE" id="PS50181">
    <property type="entry name" value="FBOX"/>
    <property type="match status" value="1"/>
</dbReference>
<evidence type="ECO:0000259" key="1">
    <source>
        <dbReference type="PROSITE" id="PS50181"/>
    </source>
</evidence>
<organism evidence="2 3">
    <name type="scientific">Letharia lupina</name>
    <dbReference type="NCBI Taxonomy" id="560253"/>
    <lineage>
        <taxon>Eukaryota</taxon>
        <taxon>Fungi</taxon>
        <taxon>Dikarya</taxon>
        <taxon>Ascomycota</taxon>
        <taxon>Pezizomycotina</taxon>
        <taxon>Lecanoromycetes</taxon>
        <taxon>OSLEUM clade</taxon>
        <taxon>Lecanoromycetidae</taxon>
        <taxon>Lecanorales</taxon>
        <taxon>Lecanorineae</taxon>
        <taxon>Parmeliaceae</taxon>
        <taxon>Letharia</taxon>
    </lineage>
</organism>
<dbReference type="Pfam" id="PF12937">
    <property type="entry name" value="F-box-like"/>
    <property type="match status" value="1"/>
</dbReference>
<dbReference type="EMBL" id="JACCJB010000018">
    <property type="protein sequence ID" value="KAF6219731.1"/>
    <property type="molecule type" value="Genomic_DNA"/>
</dbReference>